<dbReference type="InterPro" id="IPR056693">
    <property type="entry name" value="DUF7791"/>
</dbReference>
<feature type="compositionally biased region" description="Basic and acidic residues" evidence="2">
    <location>
        <begin position="1097"/>
        <end position="1108"/>
    </location>
</feature>
<keyword evidence="1" id="KW-0677">Repeat</keyword>
<dbReference type="SUPFAM" id="SSF52540">
    <property type="entry name" value="P-loop containing nucleoside triphosphate hydrolases"/>
    <property type="match status" value="1"/>
</dbReference>
<evidence type="ECO:0008006" key="7">
    <source>
        <dbReference type="Google" id="ProtNLM"/>
    </source>
</evidence>
<dbReference type="RefSeq" id="XP_031865602.1">
    <property type="nucleotide sequence ID" value="XM_032018303.1"/>
</dbReference>
<feature type="domain" description="Nephrocystin 3-like N-terminal" evidence="3">
    <location>
        <begin position="312"/>
        <end position="491"/>
    </location>
</feature>
<dbReference type="Gene3D" id="3.40.50.1820">
    <property type="entry name" value="alpha/beta hydrolase"/>
    <property type="match status" value="1"/>
</dbReference>
<dbReference type="GeneID" id="43602529"/>
<evidence type="ECO:0000259" key="4">
    <source>
        <dbReference type="Pfam" id="PF25053"/>
    </source>
</evidence>
<organism evidence="5 6">
    <name type="scientific">Venustampulla echinocandica</name>
    <dbReference type="NCBI Taxonomy" id="2656787"/>
    <lineage>
        <taxon>Eukaryota</taxon>
        <taxon>Fungi</taxon>
        <taxon>Dikarya</taxon>
        <taxon>Ascomycota</taxon>
        <taxon>Pezizomycotina</taxon>
        <taxon>Leotiomycetes</taxon>
        <taxon>Helotiales</taxon>
        <taxon>Pleuroascaceae</taxon>
        <taxon>Venustampulla</taxon>
    </lineage>
</organism>
<dbReference type="Gene3D" id="3.40.50.300">
    <property type="entry name" value="P-loop containing nucleotide triphosphate hydrolases"/>
    <property type="match status" value="1"/>
</dbReference>
<evidence type="ECO:0000256" key="2">
    <source>
        <dbReference type="SAM" id="MobiDB-lite"/>
    </source>
</evidence>
<dbReference type="PANTHER" id="PTHR10039">
    <property type="entry name" value="AMELOGENIN"/>
    <property type="match status" value="1"/>
</dbReference>
<name>A0A370TBN8_9HELO</name>
<dbReference type="Pfam" id="PF24883">
    <property type="entry name" value="NPHP3_N"/>
    <property type="match status" value="1"/>
</dbReference>
<dbReference type="PANTHER" id="PTHR10039:SF5">
    <property type="entry name" value="NACHT DOMAIN-CONTAINING PROTEIN"/>
    <property type="match status" value="1"/>
</dbReference>
<dbReference type="InterPro" id="IPR056884">
    <property type="entry name" value="NPHP3-like_N"/>
</dbReference>
<accession>A0A370TBN8</accession>
<gene>
    <name evidence="5" type="ORF">BP5553_09680</name>
</gene>
<dbReference type="SUPFAM" id="SSF53474">
    <property type="entry name" value="alpha/beta-Hydrolases"/>
    <property type="match status" value="1"/>
</dbReference>
<evidence type="ECO:0000313" key="6">
    <source>
        <dbReference type="Proteomes" id="UP000254866"/>
    </source>
</evidence>
<dbReference type="Proteomes" id="UP000254866">
    <property type="component" value="Unassembled WGS sequence"/>
</dbReference>
<evidence type="ECO:0000259" key="3">
    <source>
        <dbReference type="Pfam" id="PF24883"/>
    </source>
</evidence>
<protein>
    <recommendedName>
        <fullName evidence="7">NACHT domain-containing protein</fullName>
    </recommendedName>
</protein>
<feature type="region of interest" description="Disordered" evidence="2">
    <location>
        <begin position="1090"/>
        <end position="1116"/>
    </location>
</feature>
<dbReference type="EMBL" id="NPIC01000012">
    <property type="protein sequence ID" value="RDL31471.1"/>
    <property type="molecule type" value="Genomic_DNA"/>
</dbReference>
<dbReference type="AlphaFoldDB" id="A0A370TBN8"/>
<dbReference type="OrthoDB" id="5086500at2759"/>
<reference evidence="5 6" key="1">
    <citation type="journal article" date="2018" name="IMA Fungus">
        <title>IMA Genome-F 9: Draft genome sequence of Annulohypoxylon stygium, Aspergillus mulundensis, Berkeleyomyces basicola (syn. Thielaviopsis basicola), Ceratocystis smalleyi, two Cercospora beticola strains, Coleophoma cylindrospora, Fusarium fracticaudum, Phialophora cf. hyalina, and Morchella septimelata.</title>
        <authorList>
            <person name="Wingfield B.D."/>
            <person name="Bills G.F."/>
            <person name="Dong Y."/>
            <person name="Huang W."/>
            <person name="Nel W.J."/>
            <person name="Swalarsk-Parry B.S."/>
            <person name="Vaghefi N."/>
            <person name="Wilken P.M."/>
            <person name="An Z."/>
            <person name="de Beer Z.W."/>
            <person name="De Vos L."/>
            <person name="Chen L."/>
            <person name="Duong T.A."/>
            <person name="Gao Y."/>
            <person name="Hammerbacher A."/>
            <person name="Kikkert J.R."/>
            <person name="Li Y."/>
            <person name="Li H."/>
            <person name="Li K."/>
            <person name="Li Q."/>
            <person name="Liu X."/>
            <person name="Ma X."/>
            <person name="Naidoo K."/>
            <person name="Pethybridge S.J."/>
            <person name="Sun J."/>
            <person name="Steenkamp E.T."/>
            <person name="van der Nest M.A."/>
            <person name="van Wyk S."/>
            <person name="Wingfield M.J."/>
            <person name="Xiong C."/>
            <person name="Yue Q."/>
            <person name="Zhang X."/>
        </authorList>
    </citation>
    <scope>NUCLEOTIDE SEQUENCE [LARGE SCALE GENOMIC DNA]</scope>
    <source>
        <strain evidence="5 6">BP 5553</strain>
    </source>
</reference>
<evidence type="ECO:0000313" key="5">
    <source>
        <dbReference type="EMBL" id="RDL31471.1"/>
    </source>
</evidence>
<dbReference type="InterPro" id="IPR027417">
    <property type="entry name" value="P-loop_NTPase"/>
</dbReference>
<sequence>MSIEELYPGKGENGNARPSIDIVAVHGLNPWNSSDHATATWEDPESRHLWLRDSLPLSQPNARILLYAYESSPAFGTDKERFVHQANSLLECLRLKRRGEPERPLIMMGHSLGGILIKQALVNAQNNPKYKSIKDATFAVVFFGTPHAGPSDDLKVKFAKSCVSVAQSMPWRVSNDIMEGLKRGSLFSDVLHENWRHQLEQYRFLSFYEGIGSIVPRESAVLHLGGDRENQVRLNADHSSMCRFNPSVKADMNNYFFVEENIADLCEQRPADTREVRNLLDKLVSIGSNPRQEKISDRHADSFQWIWDFSVDGPGFVDWLKSDMPIYWITGLPGSGKSTLMKYMYAESLKHLSSPTGQIKPAVMGYFFHELGESREQTFRSFLASFLSQIITSFEGLASLVLQLLRKPTNRQPGSLTSEDFEDNFALEEQHLQQALLAIAKHPTVSGNIIFFLDGLDECSGENRSQVQFLTKLVESSRNTKLAVRLCLASRSLPEIEPALESYPRCRIHEWTAEDISEYVITKLTGPWNLLEDYHLDRNLQEYDIRQSIIKKAGGVFLWVQIVVDNLIIGLEEGDTREELMERLESLPSDLEKLYARIVQQIPSKFIHDTINYINIVQSDYTPIDQDLLDDVCPDRYGSFTLLEFALATRDPKESLSQLMHHTEDAHCKFQAYCELVERRIKSRCRGLLYVRESQRKVRCSGLLYVQESQRKGRSDDPETRGYTSRTTRTGSWQFSGPLSRSMKNTVEFLHLTVQKYITSQGFMASIQAKTEHALTRPVSVGLMAAALTILKMLPPDQLFRTMKASEESRSQLCCFVRHRFKIQIGRNRFPNLAYGLLMEYFKLCRLAERNTGVSQSPFLKELDRICTLACKDWHSKLYEFCWNSNTNWHTSTRFSFTADLFSISIFMGLNMYVKEELESSRYKLLGQDGCLLLQFVSYIRRRIPNAPEALALLLTHGAQPNQEYDGISSWQYALDLELVHKGPRMSVAEYLMLATMLDFGADPNQRLSDGVSPLLKILQRIIFLRTARYLIFEGWEQCTEMKLVRSFIKNGIYVKPDMREILSEVKTCPELKAYLEKEFKQLEAAKPRKSVAIRKRTGEDLDLDSKQQKRRGKGT</sequence>
<keyword evidence="6" id="KW-1185">Reference proteome</keyword>
<comment type="caution">
    <text evidence="5">The sequence shown here is derived from an EMBL/GenBank/DDBJ whole genome shotgun (WGS) entry which is preliminary data.</text>
</comment>
<proteinExistence type="predicted"/>
<dbReference type="Pfam" id="PF25053">
    <property type="entry name" value="DUF7791"/>
    <property type="match status" value="1"/>
</dbReference>
<dbReference type="InterPro" id="IPR029058">
    <property type="entry name" value="AB_hydrolase_fold"/>
</dbReference>
<feature type="domain" description="DUF7791" evidence="4">
    <location>
        <begin position="643"/>
        <end position="773"/>
    </location>
</feature>
<evidence type="ECO:0000256" key="1">
    <source>
        <dbReference type="ARBA" id="ARBA00022737"/>
    </source>
</evidence>